<accession>A0A8H6YRW0</accession>
<proteinExistence type="predicted"/>
<dbReference type="EMBL" id="JACAZI010000004">
    <property type="protein sequence ID" value="KAF7363216.1"/>
    <property type="molecule type" value="Genomic_DNA"/>
</dbReference>
<evidence type="ECO:0000313" key="1">
    <source>
        <dbReference type="EMBL" id="KAF7363216.1"/>
    </source>
</evidence>
<name>A0A8H6YRW0_9AGAR</name>
<gene>
    <name evidence="1" type="ORF">MVEN_00674400</name>
</gene>
<sequence>MVINTSNATTGLGFAQRDIHLCCDYYTKFDESRYYSWATLLDPLVSPCPRYALHSRVCCRSRTDFFGWT</sequence>
<reference evidence="1" key="1">
    <citation type="submission" date="2020-05" db="EMBL/GenBank/DDBJ databases">
        <title>Mycena genomes resolve the evolution of fungal bioluminescence.</title>
        <authorList>
            <person name="Tsai I.J."/>
        </authorList>
    </citation>
    <scope>NUCLEOTIDE SEQUENCE</scope>
    <source>
        <strain evidence="1">CCC161011</strain>
    </source>
</reference>
<protein>
    <submittedName>
        <fullName evidence="1">Uncharacterized protein</fullName>
    </submittedName>
</protein>
<comment type="caution">
    <text evidence="1">The sequence shown here is derived from an EMBL/GenBank/DDBJ whole genome shotgun (WGS) entry which is preliminary data.</text>
</comment>
<keyword evidence="2" id="KW-1185">Reference proteome</keyword>
<organism evidence="1 2">
    <name type="scientific">Mycena venus</name>
    <dbReference type="NCBI Taxonomy" id="2733690"/>
    <lineage>
        <taxon>Eukaryota</taxon>
        <taxon>Fungi</taxon>
        <taxon>Dikarya</taxon>
        <taxon>Basidiomycota</taxon>
        <taxon>Agaricomycotina</taxon>
        <taxon>Agaricomycetes</taxon>
        <taxon>Agaricomycetidae</taxon>
        <taxon>Agaricales</taxon>
        <taxon>Marasmiineae</taxon>
        <taxon>Mycenaceae</taxon>
        <taxon>Mycena</taxon>
    </lineage>
</organism>
<dbReference type="AlphaFoldDB" id="A0A8H6YRW0"/>
<evidence type="ECO:0000313" key="2">
    <source>
        <dbReference type="Proteomes" id="UP000620124"/>
    </source>
</evidence>
<dbReference type="Proteomes" id="UP000620124">
    <property type="component" value="Unassembled WGS sequence"/>
</dbReference>